<dbReference type="InterPro" id="IPR002669">
    <property type="entry name" value="UreD"/>
</dbReference>
<organism evidence="4 5">
    <name type="scientific">Iris pallida</name>
    <name type="common">Sweet iris</name>
    <dbReference type="NCBI Taxonomy" id="29817"/>
    <lineage>
        <taxon>Eukaryota</taxon>
        <taxon>Viridiplantae</taxon>
        <taxon>Streptophyta</taxon>
        <taxon>Embryophyta</taxon>
        <taxon>Tracheophyta</taxon>
        <taxon>Spermatophyta</taxon>
        <taxon>Magnoliopsida</taxon>
        <taxon>Liliopsida</taxon>
        <taxon>Asparagales</taxon>
        <taxon>Iridaceae</taxon>
        <taxon>Iridoideae</taxon>
        <taxon>Irideae</taxon>
        <taxon>Iris</taxon>
    </lineage>
</organism>
<reference evidence="4" key="2">
    <citation type="submission" date="2023-04" db="EMBL/GenBank/DDBJ databases">
        <authorList>
            <person name="Bruccoleri R.E."/>
            <person name="Oakeley E.J."/>
            <person name="Faust A.-M."/>
            <person name="Dessus-Babus S."/>
            <person name="Altorfer M."/>
            <person name="Burckhardt D."/>
            <person name="Oertli M."/>
            <person name="Naumann U."/>
            <person name="Petersen F."/>
            <person name="Wong J."/>
        </authorList>
    </citation>
    <scope>NUCLEOTIDE SEQUENCE</scope>
    <source>
        <strain evidence="4">GSM-AAB239-AS_SAM_17_03QT</strain>
        <tissue evidence="4">Leaf</tissue>
    </source>
</reference>
<sequence length="271" mass="29949">MMAMAMSEVDMLPRKRGGGAEDRLNGEEEASSTTRPGGRTPLRSDRRLRRRRATSVNGMEAFETLLSVSAAVADRPSSTRKPKVPADATVRNGDGGRRGPVLLRLPPSTRLWWRLLWPTANAMDRRMRASGCRISSTRLWLMSARTWQDWSREGFLQRWMLVWPITRKALEFKFEDFEGLAVPLLAIIQVGSSSTSDVVWIYTLSYAGGIVSGDCVSVELTLGDGCIAAMTTQASTKVAPCLVQNPDHVLDTTALLQKLDIIQGHTLCTNT</sequence>
<feature type="region of interest" description="Disordered" evidence="3">
    <location>
        <begin position="72"/>
        <end position="99"/>
    </location>
</feature>
<dbReference type="EMBL" id="JANAVB010016800">
    <property type="protein sequence ID" value="KAJ6831332.1"/>
    <property type="molecule type" value="Genomic_DNA"/>
</dbReference>
<evidence type="ECO:0000256" key="1">
    <source>
        <dbReference type="ARBA" id="ARBA00007177"/>
    </source>
</evidence>
<dbReference type="PANTHER" id="PTHR33643:SF1">
    <property type="entry name" value="UREASE ACCESSORY PROTEIN D"/>
    <property type="match status" value="1"/>
</dbReference>
<dbReference type="PANTHER" id="PTHR33643">
    <property type="entry name" value="UREASE ACCESSORY PROTEIN D"/>
    <property type="match status" value="1"/>
</dbReference>
<comment type="similarity">
    <text evidence="1">Belongs to the UreD family.</text>
</comment>
<dbReference type="Proteomes" id="UP001140949">
    <property type="component" value="Unassembled WGS sequence"/>
</dbReference>
<feature type="region of interest" description="Disordered" evidence="3">
    <location>
        <begin position="1"/>
        <end position="52"/>
    </location>
</feature>
<accession>A0AAX6GS15</accession>
<proteinExistence type="inferred from homology"/>
<comment type="caution">
    <text evidence="4">The sequence shown here is derived from an EMBL/GenBank/DDBJ whole genome shotgun (WGS) entry which is preliminary data.</text>
</comment>
<protein>
    <submittedName>
        <fullName evidence="4">Uncharacterized protein</fullName>
    </submittedName>
</protein>
<dbReference type="AlphaFoldDB" id="A0AAX6GS15"/>
<evidence type="ECO:0000313" key="4">
    <source>
        <dbReference type="EMBL" id="KAJ6831332.1"/>
    </source>
</evidence>
<evidence type="ECO:0000256" key="2">
    <source>
        <dbReference type="ARBA" id="ARBA00023186"/>
    </source>
</evidence>
<reference evidence="4" key="1">
    <citation type="journal article" date="2023" name="GigaByte">
        <title>Genome assembly of the bearded iris, Iris pallida Lam.</title>
        <authorList>
            <person name="Bruccoleri R.E."/>
            <person name="Oakeley E.J."/>
            <person name="Faust A.M.E."/>
            <person name="Altorfer M."/>
            <person name="Dessus-Babus S."/>
            <person name="Burckhardt D."/>
            <person name="Oertli M."/>
            <person name="Naumann U."/>
            <person name="Petersen F."/>
            <person name="Wong J."/>
        </authorList>
    </citation>
    <scope>NUCLEOTIDE SEQUENCE</scope>
    <source>
        <strain evidence="4">GSM-AAB239-AS_SAM_17_03QT</strain>
    </source>
</reference>
<evidence type="ECO:0000313" key="5">
    <source>
        <dbReference type="Proteomes" id="UP001140949"/>
    </source>
</evidence>
<dbReference type="GO" id="GO:0016151">
    <property type="term" value="F:nickel cation binding"/>
    <property type="evidence" value="ECO:0007669"/>
    <property type="project" value="InterPro"/>
</dbReference>
<keyword evidence="2" id="KW-0143">Chaperone</keyword>
<dbReference type="Pfam" id="PF01774">
    <property type="entry name" value="UreD"/>
    <property type="match status" value="1"/>
</dbReference>
<keyword evidence="5" id="KW-1185">Reference proteome</keyword>
<name>A0AAX6GS15_IRIPA</name>
<gene>
    <name evidence="4" type="ORF">M6B38_349490</name>
</gene>
<evidence type="ECO:0000256" key="3">
    <source>
        <dbReference type="SAM" id="MobiDB-lite"/>
    </source>
</evidence>